<organism evidence="4 5">
    <name type="scientific">Legionella oakridgensis</name>
    <dbReference type="NCBI Taxonomy" id="29423"/>
    <lineage>
        <taxon>Bacteria</taxon>
        <taxon>Pseudomonadati</taxon>
        <taxon>Pseudomonadota</taxon>
        <taxon>Gammaproteobacteria</taxon>
        <taxon>Legionellales</taxon>
        <taxon>Legionellaceae</taxon>
        <taxon>Legionella</taxon>
    </lineage>
</organism>
<feature type="transmembrane region" description="Helical" evidence="2">
    <location>
        <begin position="728"/>
        <end position="749"/>
    </location>
</feature>
<keyword evidence="2" id="KW-0472">Membrane</keyword>
<feature type="transmembrane region" description="Helical" evidence="2">
    <location>
        <begin position="636"/>
        <end position="655"/>
    </location>
</feature>
<feature type="transmembrane region" description="Helical" evidence="2">
    <location>
        <begin position="65"/>
        <end position="85"/>
    </location>
</feature>
<evidence type="ECO:0000256" key="2">
    <source>
        <dbReference type="SAM" id="Phobius"/>
    </source>
</evidence>
<feature type="transmembrane region" description="Helical" evidence="2">
    <location>
        <begin position="880"/>
        <end position="898"/>
    </location>
</feature>
<dbReference type="PATRIC" id="fig|29423.5.peg.1081"/>
<evidence type="ECO:0000313" key="4">
    <source>
        <dbReference type="EMBL" id="KTD39602.1"/>
    </source>
</evidence>
<dbReference type="Pfam" id="PF11388">
    <property type="entry name" value="DotA"/>
    <property type="match status" value="1"/>
</dbReference>
<feature type="region of interest" description="Disordered" evidence="1">
    <location>
        <begin position="971"/>
        <end position="1002"/>
    </location>
</feature>
<protein>
    <submittedName>
        <fullName evidence="4">Defect in organelle trafficking protein DotA</fullName>
    </submittedName>
</protein>
<feature type="transmembrane region" description="Helical" evidence="2">
    <location>
        <begin position="105"/>
        <end position="128"/>
    </location>
</feature>
<accession>A0A0W0X4T4</accession>
<name>A0A0W0X4T4_9GAMM</name>
<evidence type="ECO:0000256" key="1">
    <source>
        <dbReference type="SAM" id="MobiDB-lite"/>
    </source>
</evidence>
<comment type="caution">
    <text evidence="4">The sequence shown here is derived from an EMBL/GenBank/DDBJ whole genome shotgun (WGS) entry which is preliminary data.</text>
</comment>
<evidence type="ECO:0000313" key="5">
    <source>
        <dbReference type="Proteomes" id="UP000054858"/>
    </source>
</evidence>
<dbReference type="RefSeq" id="WP_025386532.1">
    <property type="nucleotide sequence ID" value="NZ_LCUA01000007.1"/>
</dbReference>
<dbReference type="InterPro" id="IPR021528">
    <property type="entry name" value="DotA"/>
</dbReference>
<feature type="transmembrane region" description="Helical" evidence="2">
    <location>
        <begin position="696"/>
        <end position="721"/>
    </location>
</feature>
<keyword evidence="2" id="KW-1133">Transmembrane helix</keyword>
<dbReference type="Proteomes" id="UP000054858">
    <property type="component" value="Unassembled WGS sequence"/>
</dbReference>
<evidence type="ECO:0000256" key="3">
    <source>
        <dbReference type="SAM" id="SignalP"/>
    </source>
</evidence>
<gene>
    <name evidence="4" type="primary">dotA</name>
    <name evidence="4" type="ORF">Loak_1028</name>
</gene>
<dbReference type="AlphaFoldDB" id="A0A0W0X4T4"/>
<reference evidence="4 5" key="1">
    <citation type="submission" date="2015-11" db="EMBL/GenBank/DDBJ databases">
        <title>Genomic analysis of 38 Legionella species identifies large and diverse effector repertoires.</title>
        <authorList>
            <person name="Burstein D."/>
            <person name="Amaro F."/>
            <person name="Zusman T."/>
            <person name="Lifshitz Z."/>
            <person name="Cohen O."/>
            <person name="Gilbert J.A."/>
            <person name="Pupko T."/>
            <person name="Shuman H.A."/>
            <person name="Segal G."/>
        </authorList>
    </citation>
    <scope>NUCLEOTIDE SEQUENCE [LARGE SCALE GENOMIC DNA]</scope>
    <source>
        <strain evidence="4 5">Oak Ridge-10</strain>
    </source>
</reference>
<feature type="transmembrane region" description="Helical" evidence="2">
    <location>
        <begin position="755"/>
        <end position="776"/>
    </location>
</feature>
<keyword evidence="3" id="KW-0732">Signal</keyword>
<dbReference type="NCBIfam" id="TIGR04346">
    <property type="entry name" value="DotA_TraY"/>
    <property type="match status" value="2"/>
</dbReference>
<feature type="signal peptide" evidence="3">
    <location>
        <begin position="1"/>
        <end position="19"/>
    </location>
</feature>
<proteinExistence type="predicted"/>
<keyword evidence="2" id="KW-0812">Transmembrane</keyword>
<dbReference type="InterPro" id="IPR027628">
    <property type="entry name" value="DotA_TraY"/>
</dbReference>
<feature type="compositionally biased region" description="Low complexity" evidence="1">
    <location>
        <begin position="979"/>
        <end position="1002"/>
    </location>
</feature>
<feature type="transmembrane region" description="Helical" evidence="2">
    <location>
        <begin position="612"/>
        <end position="630"/>
    </location>
</feature>
<feature type="transmembrane region" description="Helical" evidence="2">
    <location>
        <begin position="797"/>
        <end position="822"/>
    </location>
</feature>
<dbReference type="NCBIfam" id="NF033886">
    <property type="entry name" value="T4SS_DotA"/>
    <property type="match status" value="1"/>
</dbReference>
<dbReference type="EMBL" id="LNYP01000019">
    <property type="protein sequence ID" value="KTD39602.1"/>
    <property type="molecule type" value="Genomic_DNA"/>
</dbReference>
<feature type="transmembrane region" description="Helical" evidence="2">
    <location>
        <begin position="667"/>
        <end position="690"/>
    </location>
</feature>
<feature type="chain" id="PRO_5006916144" evidence="3">
    <location>
        <begin position="20"/>
        <end position="1002"/>
    </location>
</feature>
<sequence length="1002" mass="105726">MKKFTLSLFFTLFPTLVLAADSQSQGSLSFAPPPGDYSVIFLGNIFGVVDGVLHGTGSQIMGSMFAVLNAAVLALGGIVIMYTLLVSTLNTAQEGQFLGQKWSSLWVPIRTTFGLALLIPKASGYCLMQIFVMWIVLQGVGAADKVWDAALGYLNGGGSIVISQPNPAQNYMGNSSGGSDILSGAQTILAGQVCMLGLQKQLENQRTAYLQQKSNNAGPCYGEDLSSNMQSFCGNPVPDFISTVNVVAKQSANPAQSSYTLEMPNFTDPLYSQLNGTCGTIQWNAFSFSDANSQNPVSDASVLQVLGGGGSNANSANAQQDLATAKMSRAIAIQQMYMELAMIAQVMVNNNPTFAASSSQNSTTSNYSNLAIQQYGVPQTTTGDVCANRDTTNCTMWGPVKGSATATLFNGTEFLGAVSDYQTIMLPTLTLQKQAKDAGTAANARAFIQNATSQGWVMAGSYFFNLVRLNVSAMSDSSGLVDKDSGLKNCTFPLSGLTQLQCSGSTPPVLCELFNNNPSYVAQVAYLIAGGGEGVNSVSAADYSFSSLNVQDTNFNDSTVYGFTTNSSIVTTPNQQPGLSGPNFGPLGDIPPANLSALQLPYPSFSCGGGHFFFFVCIGNLLGTMLWYILATIYNVFMALLGTFIEQIVWGFIQMPLKAMATIFENGVRIITVPGINPVVALANMGTYYINFAGNLWIELIMMAAIPIVGVFLFAMIALILPLLLTWTFIMVGVGFTTAYYVPILPYVIFTLGSIAWLIAVIEAMVAAPIVALGVTHPEGHEAFGKGEQAIMILMNVFLRPSMMIIGYIAAIALSYVGVWVLNAGFLNAIGFLQGSGAFADNPSVADQVALGAGFTNFTGSSISTSAGTISGGYTGWAGVYAYFFSILIYTMLYLTIVQKAFTLIAYLPDKVLRWIGGQPEGMGQEAAQWGEETKGKIGEAGKETSAAQAAMDKQLQGYATKGVGWAKKKFGQGGGGSAQATPGGKKSSPPTGSSGSTPVVK</sequence>